<organism evidence="22 23">
    <name type="scientific">Willisornis vidua</name>
    <name type="common">Xingu scale-backed antbird</name>
    <dbReference type="NCBI Taxonomy" id="1566151"/>
    <lineage>
        <taxon>Eukaryota</taxon>
        <taxon>Metazoa</taxon>
        <taxon>Chordata</taxon>
        <taxon>Craniata</taxon>
        <taxon>Vertebrata</taxon>
        <taxon>Euteleostomi</taxon>
        <taxon>Archelosauria</taxon>
        <taxon>Archosauria</taxon>
        <taxon>Dinosauria</taxon>
        <taxon>Saurischia</taxon>
        <taxon>Theropoda</taxon>
        <taxon>Coelurosauria</taxon>
        <taxon>Aves</taxon>
        <taxon>Neognathae</taxon>
        <taxon>Neoaves</taxon>
        <taxon>Telluraves</taxon>
        <taxon>Australaves</taxon>
        <taxon>Passeriformes</taxon>
        <taxon>Thamnophilidae</taxon>
        <taxon>Willisornis</taxon>
    </lineage>
</organism>
<dbReference type="InterPro" id="IPR010122">
    <property type="entry name" value="HMG_CoA_synthase_euk"/>
</dbReference>
<comment type="subcellular location">
    <subcellularLocation>
        <location evidence="1">Mitochondrion</location>
    </subcellularLocation>
</comment>
<comment type="pathway">
    <text evidence="2 19">Metabolic intermediate biosynthesis; (R)-mevalonate biosynthesis; (R)-mevalonate from acetyl-CoA: step 2/3.</text>
</comment>
<dbReference type="Proteomes" id="UP001145742">
    <property type="component" value="Unassembled WGS sequence"/>
</dbReference>
<evidence type="ECO:0000256" key="19">
    <source>
        <dbReference type="RuleBase" id="RU364071"/>
    </source>
</evidence>
<name>A0ABQ9D456_9PASS</name>
<comment type="function">
    <text evidence="17">Catalyzes the first irreversible step in ketogenesis, condensing acetyl-CoA to acetoacetyl-CoA to form HMG-CoA, which is converted by HMG-CoA reductase (HMGCR) into mevalonate.</text>
</comment>
<evidence type="ECO:0000256" key="17">
    <source>
        <dbReference type="ARBA" id="ARBA00037714"/>
    </source>
</evidence>
<dbReference type="InterPro" id="IPR016186">
    <property type="entry name" value="C-type_lectin-like/link_sf"/>
</dbReference>
<comment type="subunit">
    <text evidence="4">Homodimer.</text>
</comment>
<dbReference type="Pfam" id="PF08540">
    <property type="entry name" value="HMG_CoA_synt_C"/>
    <property type="match status" value="1"/>
</dbReference>
<keyword evidence="13 19" id="KW-0443">Lipid metabolism</keyword>
<keyword evidence="14" id="KW-0496">Mitochondrion</keyword>
<dbReference type="EMBL" id="WHWB01034282">
    <property type="protein sequence ID" value="KAJ7411838.1"/>
    <property type="molecule type" value="Genomic_DNA"/>
</dbReference>
<keyword evidence="7 19" id="KW-0808">Transferase</keyword>
<dbReference type="NCBIfam" id="TIGR01833">
    <property type="entry name" value="HMG-CoA-S_euk"/>
    <property type="match status" value="1"/>
</dbReference>
<evidence type="ECO:0000256" key="7">
    <source>
        <dbReference type="ARBA" id="ARBA00022679"/>
    </source>
</evidence>
<dbReference type="SUPFAM" id="SSF56436">
    <property type="entry name" value="C-type lectin-like"/>
    <property type="match status" value="1"/>
</dbReference>
<keyword evidence="16 19" id="KW-0753">Steroid metabolism</keyword>
<comment type="catalytic activity">
    <reaction evidence="18">
        <text>acetoacetyl-CoA + acetyl-CoA + H2O = (3S)-3-hydroxy-3-methylglutaryl-CoA + CoA + H(+)</text>
        <dbReference type="Rhea" id="RHEA:10188"/>
        <dbReference type="ChEBI" id="CHEBI:15377"/>
        <dbReference type="ChEBI" id="CHEBI:15378"/>
        <dbReference type="ChEBI" id="CHEBI:43074"/>
        <dbReference type="ChEBI" id="CHEBI:57286"/>
        <dbReference type="ChEBI" id="CHEBI:57287"/>
        <dbReference type="ChEBI" id="CHEBI:57288"/>
        <dbReference type="EC" id="2.3.3.10"/>
    </reaction>
    <physiologicalReaction direction="left-to-right" evidence="18">
        <dbReference type="Rhea" id="RHEA:10189"/>
    </physiologicalReaction>
</comment>
<keyword evidence="12 19" id="KW-0756">Sterol biosynthesis</keyword>
<keyword evidence="5 19" id="KW-0444">Lipid biosynthesis</keyword>
<keyword evidence="6" id="KW-0597">Phosphoprotein</keyword>
<evidence type="ECO:0000256" key="15">
    <source>
        <dbReference type="ARBA" id="ARBA00023166"/>
    </source>
</evidence>
<feature type="signal peptide" evidence="20">
    <location>
        <begin position="1"/>
        <end position="23"/>
    </location>
</feature>
<evidence type="ECO:0000256" key="9">
    <source>
        <dbReference type="ARBA" id="ARBA00022946"/>
    </source>
</evidence>
<feature type="chain" id="PRO_5045081619" description="Hydroxymethylglutaryl-CoA synthase" evidence="20">
    <location>
        <begin position="24"/>
        <end position="614"/>
    </location>
</feature>
<dbReference type="InterPro" id="IPR000590">
    <property type="entry name" value="HMG_CoA_synt_AS"/>
</dbReference>
<dbReference type="InterPro" id="IPR013528">
    <property type="entry name" value="HMG_CoA_synth_N"/>
</dbReference>
<dbReference type="SUPFAM" id="SSF53901">
    <property type="entry name" value="Thiolase-like"/>
    <property type="match status" value="2"/>
</dbReference>
<comment type="similarity">
    <text evidence="3 19">Belongs to the thiolase-like superfamily. HMG-CoA synthase family.</text>
</comment>
<keyword evidence="10 19" id="KW-0752">Steroid biosynthesis</keyword>
<evidence type="ECO:0000256" key="12">
    <source>
        <dbReference type="ARBA" id="ARBA00023011"/>
    </source>
</evidence>
<evidence type="ECO:0000256" key="10">
    <source>
        <dbReference type="ARBA" id="ARBA00022955"/>
    </source>
</evidence>
<dbReference type="InterPro" id="IPR016187">
    <property type="entry name" value="CTDL_fold"/>
</dbReference>
<keyword evidence="11" id="KW-0007">Acetylation</keyword>
<dbReference type="Gene3D" id="3.40.47.10">
    <property type="match status" value="1"/>
</dbReference>
<evidence type="ECO:0000256" key="4">
    <source>
        <dbReference type="ARBA" id="ARBA00011738"/>
    </source>
</evidence>
<evidence type="ECO:0000256" key="16">
    <source>
        <dbReference type="ARBA" id="ARBA00023221"/>
    </source>
</evidence>
<sequence length="614" mass="67964">MVAAARLALLLLGCVGLLQPADGRYINYCPDGWSYYKLNCFKYFHDDRTWDEAERQCQAIQDGAHLAWVEDHHEAVTLREAISYHQRVQPVWLGLYYSEESRAWQWAGGDKYSVTSGLSGNGARGGQCGVLTYQSRLSPLPLPHSLSSAARTGAWPKDVGILALEVYFPAQYVEQEELEQYDGVEAGKYTKGLGQKQMGFCAAHEDINSLCLTVVQRLVERGRLSWDAIGRLEVGTETVIDKSKAVKTVLMQLFHDSGNTDVEGIDTTNACYGGTASLFNAAAWVESSAWDGRYAVVVCGDIAVYATGNARPTGGAGAIAMLVGPNAPLVLERGLRGTHMEHAYDFYKPDLSSEYPVVDGQLSIQCYLRALDRCYAVYRRKAESQWQQAGIQRPFTLDDFKYIIFHTPFCKLVQKSVGRLLLNDFLASPNPETATGLYKGLQSFRGLKLEDTYTSKEVEKAFQTASQDIFNQKTKPSLLLSSRNGNMYTPSMYGCLASLLSQSSAKDLAGSRIGAFSYGSGLAASMFSFRVSQDAAPGSPLDKLVSSLADLPARLDARKRVAPQDFAEIMKRREETHHLADHAPHGSQADLFPGTWYLTRVDSKYRREYARKPI</sequence>
<evidence type="ECO:0000256" key="14">
    <source>
        <dbReference type="ARBA" id="ARBA00023128"/>
    </source>
</evidence>
<accession>A0ABQ9D456</accession>
<evidence type="ECO:0000256" key="3">
    <source>
        <dbReference type="ARBA" id="ARBA00007061"/>
    </source>
</evidence>
<evidence type="ECO:0000313" key="23">
    <source>
        <dbReference type="Proteomes" id="UP001145742"/>
    </source>
</evidence>
<feature type="domain" description="C-type lectin" evidence="21">
    <location>
        <begin position="36"/>
        <end position="132"/>
    </location>
</feature>
<evidence type="ECO:0000256" key="11">
    <source>
        <dbReference type="ARBA" id="ARBA00022990"/>
    </source>
</evidence>
<keyword evidence="23" id="KW-1185">Reference proteome</keyword>
<keyword evidence="8" id="KW-0153">Cholesterol metabolism</keyword>
<reference evidence="22" key="1">
    <citation type="submission" date="2019-10" db="EMBL/GenBank/DDBJ databases">
        <authorList>
            <person name="Soares A.E.R."/>
            <person name="Aleixo A."/>
            <person name="Schneider P."/>
            <person name="Miyaki C.Y."/>
            <person name="Schneider M.P."/>
            <person name="Mello C."/>
            <person name="Vasconcelos A.T.R."/>
        </authorList>
    </citation>
    <scope>NUCLEOTIDE SEQUENCE</scope>
    <source>
        <tissue evidence="22">Muscle</tissue>
    </source>
</reference>
<dbReference type="Gene3D" id="3.10.100.10">
    <property type="entry name" value="Mannose-Binding Protein A, subunit A"/>
    <property type="match status" value="1"/>
</dbReference>
<evidence type="ECO:0000256" key="1">
    <source>
        <dbReference type="ARBA" id="ARBA00004173"/>
    </source>
</evidence>
<evidence type="ECO:0000256" key="5">
    <source>
        <dbReference type="ARBA" id="ARBA00022516"/>
    </source>
</evidence>
<evidence type="ECO:0000256" key="20">
    <source>
        <dbReference type="SAM" id="SignalP"/>
    </source>
</evidence>
<dbReference type="InterPro" id="IPR016039">
    <property type="entry name" value="Thiolase-like"/>
</dbReference>
<dbReference type="Pfam" id="PF01154">
    <property type="entry name" value="HMG_CoA_synt_N"/>
    <property type="match status" value="1"/>
</dbReference>
<keyword evidence="15 19" id="KW-1207">Sterol metabolism</keyword>
<keyword evidence="8" id="KW-0152">Cholesterol biosynthesis</keyword>
<dbReference type="InterPro" id="IPR001304">
    <property type="entry name" value="C-type_lectin-like"/>
</dbReference>
<dbReference type="CDD" id="cd00827">
    <property type="entry name" value="init_cond_enzymes"/>
    <property type="match status" value="1"/>
</dbReference>
<keyword evidence="20" id="KW-0732">Signal</keyword>
<evidence type="ECO:0000256" key="13">
    <source>
        <dbReference type="ARBA" id="ARBA00023098"/>
    </source>
</evidence>
<dbReference type="InterPro" id="IPR013746">
    <property type="entry name" value="HMG_CoA_synt_C_dom"/>
</dbReference>
<dbReference type="EC" id="2.3.3.10" evidence="19"/>
<evidence type="ECO:0000256" key="8">
    <source>
        <dbReference type="ARBA" id="ARBA00022778"/>
    </source>
</evidence>
<gene>
    <name evidence="22" type="primary">HMGCS2</name>
    <name evidence="22" type="ORF">WISP_100456</name>
</gene>
<comment type="caution">
    <text evidence="22">The sequence shown here is derived from an EMBL/GenBank/DDBJ whole genome shotgun (WGS) entry which is preliminary data.</text>
</comment>
<protein>
    <recommendedName>
        <fullName evidence="19">Hydroxymethylglutaryl-CoA synthase</fullName>
        <shortName evidence="19">HMG-CoA synthase</shortName>
        <ecNumber evidence="19">2.3.3.10</ecNumber>
    </recommendedName>
    <alternativeName>
        <fullName evidence="19">3-hydroxy-3-methylglutaryl coenzyme A synthase</fullName>
    </alternativeName>
</protein>
<dbReference type="Pfam" id="PF00059">
    <property type="entry name" value="Lectin_C"/>
    <property type="match status" value="1"/>
</dbReference>
<evidence type="ECO:0000256" key="6">
    <source>
        <dbReference type="ARBA" id="ARBA00022553"/>
    </source>
</evidence>
<proteinExistence type="inferred from homology"/>
<dbReference type="PANTHER" id="PTHR43323">
    <property type="entry name" value="3-HYDROXY-3-METHYLGLUTARYL COENZYME A SYNTHASE"/>
    <property type="match status" value="1"/>
</dbReference>
<evidence type="ECO:0000256" key="18">
    <source>
        <dbReference type="ARBA" id="ARBA00049887"/>
    </source>
</evidence>
<dbReference type="PROSITE" id="PS50041">
    <property type="entry name" value="C_TYPE_LECTIN_2"/>
    <property type="match status" value="1"/>
</dbReference>
<evidence type="ECO:0000256" key="2">
    <source>
        <dbReference type="ARBA" id="ARBA00005218"/>
    </source>
</evidence>
<comment type="function">
    <text evidence="19">Catalyzes the condensation of acetyl-CoA with acetoacetyl-CoA to form HMG-CoA.</text>
</comment>
<dbReference type="SMART" id="SM00034">
    <property type="entry name" value="CLECT"/>
    <property type="match status" value="1"/>
</dbReference>
<evidence type="ECO:0000313" key="22">
    <source>
        <dbReference type="EMBL" id="KAJ7411838.1"/>
    </source>
</evidence>
<dbReference type="PANTHER" id="PTHR43323:SF1">
    <property type="entry name" value="HYDROXYMETHYLGLUTARYL-COA SYNTHASE, MITOCHONDRIAL"/>
    <property type="match status" value="1"/>
</dbReference>
<dbReference type="PROSITE" id="PS01226">
    <property type="entry name" value="HMG_COA_SYNTHASE"/>
    <property type="match status" value="1"/>
</dbReference>
<keyword evidence="9" id="KW-0809">Transit peptide</keyword>
<evidence type="ECO:0000259" key="21">
    <source>
        <dbReference type="PROSITE" id="PS50041"/>
    </source>
</evidence>